<organism evidence="2 3">
    <name type="scientific">Toxocara canis</name>
    <name type="common">Canine roundworm</name>
    <dbReference type="NCBI Taxonomy" id="6265"/>
    <lineage>
        <taxon>Eukaryota</taxon>
        <taxon>Metazoa</taxon>
        <taxon>Ecdysozoa</taxon>
        <taxon>Nematoda</taxon>
        <taxon>Chromadorea</taxon>
        <taxon>Rhabditida</taxon>
        <taxon>Spirurina</taxon>
        <taxon>Ascaridomorpha</taxon>
        <taxon>Ascaridoidea</taxon>
        <taxon>Toxocaridae</taxon>
        <taxon>Toxocara</taxon>
    </lineage>
</organism>
<protein>
    <submittedName>
        <fullName evidence="3">Chromo domain-containing protein</fullName>
    </submittedName>
</protein>
<dbReference type="Proteomes" id="UP000050794">
    <property type="component" value="Unassembled WGS sequence"/>
</dbReference>
<evidence type="ECO:0000313" key="3">
    <source>
        <dbReference type="WBParaSite" id="TCNE_0002016501-mRNA-1"/>
    </source>
</evidence>
<keyword evidence="2" id="KW-1185">Reference proteome</keyword>
<reference evidence="3" key="1">
    <citation type="submission" date="2016-06" db="UniProtKB">
        <authorList>
            <consortium name="WormBaseParasite"/>
        </authorList>
    </citation>
    <scope>IDENTIFICATION</scope>
</reference>
<accession>A0A183VHE1</accession>
<feature type="compositionally biased region" description="Basic residues" evidence="1">
    <location>
        <begin position="1"/>
        <end position="15"/>
    </location>
</feature>
<dbReference type="AlphaFoldDB" id="A0A183VHE1"/>
<name>A0A183VHE1_TOXCA</name>
<feature type="region of interest" description="Disordered" evidence="1">
    <location>
        <begin position="1"/>
        <end position="21"/>
    </location>
</feature>
<evidence type="ECO:0000256" key="1">
    <source>
        <dbReference type="SAM" id="MobiDB-lite"/>
    </source>
</evidence>
<sequence>LGFRTRKKVRTKRREKNSDTYSDVPIEYVEKRRSGRTLGAEKKNYDLQAKWDEMEEELVDDDDDTASRETRKEEPSEYIIEKVMSVKKNEKGPDTYFVKYKNKLVSSSFFSTYPTLGLPSVS</sequence>
<proteinExistence type="predicted"/>
<feature type="compositionally biased region" description="Acidic residues" evidence="1">
    <location>
        <begin position="55"/>
        <end position="64"/>
    </location>
</feature>
<feature type="region of interest" description="Disordered" evidence="1">
    <location>
        <begin position="55"/>
        <end position="74"/>
    </location>
</feature>
<dbReference type="WBParaSite" id="TCNE_0002016501-mRNA-1">
    <property type="protein sequence ID" value="TCNE_0002016501-mRNA-1"/>
    <property type="gene ID" value="TCNE_0002016501"/>
</dbReference>
<evidence type="ECO:0000313" key="2">
    <source>
        <dbReference type="Proteomes" id="UP000050794"/>
    </source>
</evidence>
<feature type="compositionally biased region" description="Basic and acidic residues" evidence="1">
    <location>
        <begin position="65"/>
        <end position="74"/>
    </location>
</feature>